<organism evidence="8 9">
    <name type="scientific">Mythimna separata</name>
    <name type="common">Oriental armyworm</name>
    <name type="synonym">Pseudaletia separata</name>
    <dbReference type="NCBI Taxonomy" id="271217"/>
    <lineage>
        <taxon>Eukaryota</taxon>
        <taxon>Metazoa</taxon>
        <taxon>Ecdysozoa</taxon>
        <taxon>Arthropoda</taxon>
        <taxon>Hexapoda</taxon>
        <taxon>Insecta</taxon>
        <taxon>Pterygota</taxon>
        <taxon>Neoptera</taxon>
        <taxon>Endopterygota</taxon>
        <taxon>Lepidoptera</taxon>
        <taxon>Glossata</taxon>
        <taxon>Ditrysia</taxon>
        <taxon>Noctuoidea</taxon>
        <taxon>Noctuidae</taxon>
        <taxon>Noctuinae</taxon>
        <taxon>Hadenini</taxon>
        <taxon>Mythimna</taxon>
    </lineage>
</organism>
<feature type="compositionally biased region" description="Low complexity" evidence="5">
    <location>
        <begin position="541"/>
        <end position="578"/>
    </location>
</feature>
<keyword evidence="6" id="KW-0732">Signal</keyword>
<feature type="compositionally biased region" description="Low complexity" evidence="5">
    <location>
        <begin position="483"/>
        <end position="514"/>
    </location>
</feature>
<sequence>MWKLLPVLAVLAKLILTVTCARDTHTIITVKNKAEAASLAAVEGGNGTAAAAGAAAAASSTTIIKTHHHHKKCAANERYVKCPEKLCQPQVCDQVGVPQCSAEEEQDKDNDKQCTGPAACVCKVNYVRNDEGICIPAKDCPNINNKAETSSTEGTPGNGEGEDTDSTTEQGDEVEEDSCAGDSNAKSGCDENCTKRCPGPKPAECKCEGCECKDGFVYDPETRKCVSPEQCSMTTTKADSGSSEEPSSSIAGSDSTTEESGSKTTTKPSEMETTTEEFEMDTTTHKPKNKKRKTTTTESSGGQDSSTEWSESNTGDSGMDKTTHKPKKHKTTTTESSGGQDSSTEWSESNTGDSEMDKTTHKPKKHKTTTTETSDGHSSSTKESEMTTNGYTETEKTTEESESGGTTGDSGMEKKTHKRKKHKTSTTASSGEESEMTTEGPESETTTACTETEKTTEESESEGTTEDSGMEKKTHKRKKHKTSTTASSGEESEMTTEGSESETTTACSETEMTTGGSGSGGTTEGSEMEKTTHKRKKHKTTTTASSGEESEMTTEGSKSETTTACSEMEMTTRGSESEGTTEDSGMEKKTHRRKKHKTSKTASSGEESEMTTDGPESETTTACSETEMTTRGSGSEGTTEDSGIEKTTHRRKKHNTTTTASSGEESEMTTDGPESETTTDCSEGTTEGSGMEKTTRRHKKRKSTTTESSGEQGSTTEGPSTTGGSEMETTTKDSDIHKTTEEGTNSTHESGHTSTDSSMTTTDGQMTTKGPKDCNRKNEWYFICAPPCPQRTCEEYLNGAKCPVTTKVTCTPECRCLIGYYKDEEGNCLSTWECRRKLRPTPTAMTSTTGNPDNQETKTSSSTTMMSTTPPPNCEDVAYELFVTGNLAYTTKLLAGMIEHNPGNSVLVGGASILFLFAQLVLEAKGTAKTEILNVVNLKDTEQVRCFFPKISAELTASYSDIQFSLFCKIYADSDYALTADYIQRTSQIFGMGPENLDFSSPTAAQKINTDVAEFTNNVFERFIKPITLSPLDGMVLVDAEDFQGKWEKQFNPLYTINRDFFKQGRIERVPTMYGKGWYLYTESSALDAKVLKLNYVGGKFSLAIILPNMLDGITDLIRRMKNPENVKSTFDSLKYEYVECYLPTFNISVANRLKMSTEVAEIKESFSNTTTGFEDIGSAKLPYVSDILQRINYQVNEYGMGDKYEPDFSPHIPHTSKVVTPRIFRADHPFVYMLSFKKIVVQAGYCA</sequence>
<feature type="compositionally biased region" description="Low complexity" evidence="5">
    <location>
        <begin position="425"/>
        <end position="450"/>
    </location>
</feature>
<feature type="domain" description="Serpin" evidence="7">
    <location>
        <begin position="891"/>
        <end position="1243"/>
    </location>
</feature>
<feature type="chain" id="PRO_5041908075" description="Serpin domain-containing protein" evidence="6">
    <location>
        <begin position="21"/>
        <end position="1248"/>
    </location>
</feature>
<evidence type="ECO:0000256" key="2">
    <source>
        <dbReference type="ARBA" id="ARBA00022690"/>
    </source>
</evidence>
<feature type="signal peptide" evidence="6">
    <location>
        <begin position="1"/>
        <end position="20"/>
    </location>
</feature>
<evidence type="ECO:0000256" key="1">
    <source>
        <dbReference type="ARBA" id="ARBA00009500"/>
    </source>
</evidence>
<gene>
    <name evidence="8" type="ORF">PYW07_015216</name>
</gene>
<feature type="compositionally biased region" description="Low complexity" evidence="5">
    <location>
        <begin position="705"/>
        <end position="728"/>
    </location>
</feature>
<dbReference type="Gene3D" id="2.10.25.10">
    <property type="entry name" value="Laminin"/>
    <property type="match status" value="2"/>
</dbReference>
<evidence type="ECO:0000256" key="3">
    <source>
        <dbReference type="ARBA" id="ARBA00022900"/>
    </source>
</evidence>
<dbReference type="EMBL" id="JARGEI010000004">
    <property type="protein sequence ID" value="KAJ8732617.1"/>
    <property type="molecule type" value="Genomic_DNA"/>
</dbReference>
<evidence type="ECO:0000313" key="8">
    <source>
        <dbReference type="EMBL" id="KAJ8732617.1"/>
    </source>
</evidence>
<dbReference type="AlphaFoldDB" id="A0AAD8DZL5"/>
<feature type="compositionally biased region" description="Basic residues" evidence="5">
    <location>
        <begin position="285"/>
        <end position="294"/>
    </location>
</feature>
<feature type="compositionally biased region" description="Low complexity" evidence="5">
    <location>
        <begin position="752"/>
        <end position="768"/>
    </location>
</feature>
<feature type="compositionally biased region" description="Basic and acidic residues" evidence="5">
    <location>
        <begin position="729"/>
        <end position="741"/>
    </location>
</feature>
<dbReference type="Proteomes" id="UP001231518">
    <property type="component" value="Chromosome 6"/>
</dbReference>
<feature type="region of interest" description="Disordered" evidence="5">
    <location>
        <begin position="841"/>
        <end position="869"/>
    </location>
</feature>
<feature type="compositionally biased region" description="Basic residues" evidence="5">
    <location>
        <begin position="589"/>
        <end position="599"/>
    </location>
</feature>
<feature type="compositionally biased region" description="Low complexity" evidence="5">
    <location>
        <begin position="370"/>
        <end position="379"/>
    </location>
</feature>
<dbReference type="SUPFAM" id="SSF56574">
    <property type="entry name" value="Serpins"/>
    <property type="match status" value="1"/>
</dbReference>
<dbReference type="PANTHER" id="PTHR11461:SF211">
    <property type="entry name" value="GH10112P-RELATED"/>
    <property type="match status" value="1"/>
</dbReference>
<reference evidence="8" key="1">
    <citation type="submission" date="2023-03" db="EMBL/GenBank/DDBJ databases">
        <title>Chromosome-level genomes of two armyworms, Mythimna separata and Mythimna loreyi, provide insights into the biosynthesis and reception of sex pheromones.</title>
        <authorList>
            <person name="Zhao H."/>
        </authorList>
    </citation>
    <scope>NUCLEOTIDE SEQUENCE</scope>
    <source>
        <strain evidence="8">BeijingLab</strain>
        <tissue evidence="8">Pupa</tissue>
    </source>
</reference>
<dbReference type="SUPFAM" id="SSF57567">
    <property type="entry name" value="Serine protease inhibitors"/>
    <property type="match status" value="1"/>
</dbReference>
<feature type="compositionally biased region" description="Acidic residues" evidence="5">
    <location>
        <begin position="160"/>
        <end position="179"/>
    </location>
</feature>
<feature type="compositionally biased region" description="Polar residues" evidence="5">
    <location>
        <begin position="843"/>
        <end position="858"/>
    </location>
</feature>
<feature type="region of interest" description="Disordered" evidence="5">
    <location>
        <begin position="227"/>
        <end position="771"/>
    </location>
</feature>
<feature type="compositionally biased region" description="Basic residues" evidence="5">
    <location>
        <begin position="415"/>
        <end position="424"/>
    </location>
</feature>
<feature type="compositionally biased region" description="Polar residues" evidence="5">
    <location>
        <begin position="335"/>
        <end position="353"/>
    </location>
</feature>
<evidence type="ECO:0000259" key="7">
    <source>
        <dbReference type="SMART" id="SM00093"/>
    </source>
</evidence>
<accession>A0AAD8DZL5</accession>
<evidence type="ECO:0000256" key="5">
    <source>
        <dbReference type="SAM" id="MobiDB-lite"/>
    </source>
</evidence>
<feature type="compositionally biased region" description="Polar residues" evidence="5">
    <location>
        <begin position="298"/>
        <end position="316"/>
    </location>
</feature>
<name>A0AAD8DZL5_MYTSE</name>
<dbReference type="InterPro" id="IPR023796">
    <property type="entry name" value="Serpin_dom"/>
</dbReference>
<dbReference type="SMART" id="SM00093">
    <property type="entry name" value="SERPIN"/>
    <property type="match status" value="1"/>
</dbReference>
<dbReference type="PANTHER" id="PTHR11461">
    <property type="entry name" value="SERINE PROTEASE INHIBITOR, SERPIN"/>
    <property type="match status" value="1"/>
</dbReference>
<dbReference type="GO" id="GO:0004867">
    <property type="term" value="F:serine-type endopeptidase inhibitor activity"/>
    <property type="evidence" value="ECO:0007669"/>
    <property type="project" value="UniProtKB-KW"/>
</dbReference>
<dbReference type="InterPro" id="IPR036084">
    <property type="entry name" value="Ser_inhib-like_sf"/>
</dbReference>
<feature type="compositionally biased region" description="Low complexity" evidence="5">
    <location>
        <begin position="617"/>
        <end position="641"/>
    </location>
</feature>
<dbReference type="InterPro" id="IPR042178">
    <property type="entry name" value="Serpin_sf_1"/>
</dbReference>
<dbReference type="InterPro" id="IPR000215">
    <property type="entry name" value="Serpin_fam"/>
</dbReference>
<keyword evidence="9" id="KW-1185">Reference proteome</keyword>
<feature type="region of interest" description="Disordered" evidence="5">
    <location>
        <begin position="146"/>
        <end position="187"/>
    </location>
</feature>
<comment type="similarity">
    <text evidence="1 4">Belongs to the serpin family.</text>
</comment>
<feature type="compositionally biased region" description="Polar residues" evidence="5">
    <location>
        <begin position="675"/>
        <end position="688"/>
    </location>
</feature>
<feature type="compositionally biased region" description="Basic residues" evidence="5">
    <location>
        <begin position="473"/>
        <end position="482"/>
    </location>
</feature>
<evidence type="ECO:0000313" key="9">
    <source>
        <dbReference type="Proteomes" id="UP001231518"/>
    </source>
</evidence>
<keyword evidence="3" id="KW-0722">Serine protease inhibitor</keyword>
<dbReference type="InterPro" id="IPR036186">
    <property type="entry name" value="Serpin_sf"/>
</dbReference>
<feature type="compositionally biased region" description="Polar residues" evidence="5">
    <location>
        <begin position="146"/>
        <end position="155"/>
    </location>
</feature>
<dbReference type="InterPro" id="IPR042185">
    <property type="entry name" value="Serpin_sf_2"/>
</dbReference>
<protein>
    <recommendedName>
        <fullName evidence="7">Serpin domain-containing protein</fullName>
    </recommendedName>
</protein>
<evidence type="ECO:0000256" key="4">
    <source>
        <dbReference type="RuleBase" id="RU000411"/>
    </source>
</evidence>
<comment type="caution">
    <text evidence="8">The sequence shown here is derived from an EMBL/GenBank/DDBJ whole genome shotgun (WGS) entry which is preliminary data.</text>
</comment>
<dbReference type="CDD" id="cd19941">
    <property type="entry name" value="TIL"/>
    <property type="match status" value="3"/>
</dbReference>
<dbReference type="Pfam" id="PF00079">
    <property type="entry name" value="Serpin"/>
    <property type="match status" value="1"/>
</dbReference>
<feature type="compositionally biased region" description="Low complexity" evidence="5">
    <location>
        <begin position="859"/>
        <end position="868"/>
    </location>
</feature>
<dbReference type="GO" id="GO:0005615">
    <property type="term" value="C:extracellular space"/>
    <property type="evidence" value="ECO:0007669"/>
    <property type="project" value="InterPro"/>
</dbReference>
<dbReference type="Gene3D" id="2.30.39.10">
    <property type="entry name" value="Alpha-1-antitrypsin, domain 1"/>
    <property type="match status" value="1"/>
</dbReference>
<feature type="compositionally biased region" description="Low complexity" evidence="5">
    <location>
        <begin position="238"/>
        <end position="272"/>
    </location>
</feature>
<proteinExistence type="inferred from homology"/>
<dbReference type="Gene3D" id="3.30.497.10">
    <property type="entry name" value="Antithrombin, subunit I, domain 2"/>
    <property type="match status" value="1"/>
</dbReference>
<evidence type="ECO:0000256" key="6">
    <source>
        <dbReference type="SAM" id="SignalP"/>
    </source>
</evidence>
<keyword evidence="2" id="KW-0646">Protease inhibitor</keyword>